<comment type="catalytic activity">
    <reaction evidence="11">
        <text>L-threonine + hydrogencarbonate + ATP = L-threonylcarbamoyladenylate + diphosphate + H2O</text>
        <dbReference type="Rhea" id="RHEA:36407"/>
        <dbReference type="ChEBI" id="CHEBI:15377"/>
        <dbReference type="ChEBI" id="CHEBI:17544"/>
        <dbReference type="ChEBI" id="CHEBI:30616"/>
        <dbReference type="ChEBI" id="CHEBI:33019"/>
        <dbReference type="ChEBI" id="CHEBI:57926"/>
        <dbReference type="ChEBI" id="CHEBI:73682"/>
        <dbReference type="EC" id="2.7.7.87"/>
    </reaction>
</comment>
<comment type="caution">
    <text evidence="13">The sequence shown here is derived from an EMBL/GenBank/DDBJ whole genome shotgun (WGS) entry which is preliminary data.</text>
</comment>
<dbReference type="PANTHER" id="PTHR17490:SF16">
    <property type="entry name" value="THREONYLCARBAMOYL-AMP SYNTHASE"/>
    <property type="match status" value="1"/>
</dbReference>
<feature type="domain" description="YrdC-like" evidence="12">
    <location>
        <begin position="10"/>
        <end position="204"/>
    </location>
</feature>
<name>A0ABR8CHN8_9NOST</name>
<accession>A0ABR8CHN8</accession>
<dbReference type="InterPro" id="IPR050156">
    <property type="entry name" value="TC-AMP_synthase_SUA5"/>
</dbReference>
<dbReference type="Proteomes" id="UP000607281">
    <property type="component" value="Unassembled WGS sequence"/>
</dbReference>
<organism evidence="13 14">
    <name type="scientific">Anabaena subtropica FACHB-260</name>
    <dbReference type="NCBI Taxonomy" id="2692884"/>
    <lineage>
        <taxon>Bacteria</taxon>
        <taxon>Bacillati</taxon>
        <taxon>Cyanobacteriota</taxon>
        <taxon>Cyanophyceae</taxon>
        <taxon>Nostocales</taxon>
        <taxon>Nostocaceae</taxon>
        <taxon>Anabaena</taxon>
    </lineage>
</organism>
<evidence type="ECO:0000259" key="12">
    <source>
        <dbReference type="PROSITE" id="PS51163"/>
    </source>
</evidence>
<evidence type="ECO:0000256" key="4">
    <source>
        <dbReference type="ARBA" id="ARBA00022490"/>
    </source>
</evidence>
<dbReference type="InterPro" id="IPR017945">
    <property type="entry name" value="DHBP_synth_RibB-like_a/b_dom"/>
</dbReference>
<evidence type="ECO:0000313" key="14">
    <source>
        <dbReference type="Proteomes" id="UP000607281"/>
    </source>
</evidence>
<evidence type="ECO:0000256" key="8">
    <source>
        <dbReference type="ARBA" id="ARBA00022741"/>
    </source>
</evidence>
<comment type="similarity">
    <text evidence="2">Belongs to the SUA5 family.</text>
</comment>
<evidence type="ECO:0000313" key="13">
    <source>
        <dbReference type="EMBL" id="MBD2342707.1"/>
    </source>
</evidence>
<dbReference type="PROSITE" id="PS51163">
    <property type="entry name" value="YRDC"/>
    <property type="match status" value="1"/>
</dbReference>
<keyword evidence="7" id="KW-0548">Nucleotidyltransferase</keyword>
<dbReference type="EC" id="2.7.7.87" evidence="3"/>
<evidence type="ECO:0000256" key="6">
    <source>
        <dbReference type="ARBA" id="ARBA00022694"/>
    </source>
</evidence>
<evidence type="ECO:0000256" key="1">
    <source>
        <dbReference type="ARBA" id="ARBA00004496"/>
    </source>
</evidence>
<dbReference type="RefSeq" id="WP_190405189.1">
    <property type="nucleotide sequence ID" value="NZ_JACJRF010000001.1"/>
</dbReference>
<keyword evidence="6" id="KW-0819">tRNA processing</keyword>
<evidence type="ECO:0000256" key="9">
    <source>
        <dbReference type="ARBA" id="ARBA00022840"/>
    </source>
</evidence>
<gene>
    <name evidence="13" type="ORF">H6G18_00910</name>
</gene>
<protein>
    <recommendedName>
        <fullName evidence="10">L-threonylcarbamoyladenylate synthase</fullName>
        <ecNumber evidence="3">2.7.7.87</ecNumber>
    </recommendedName>
    <alternativeName>
        <fullName evidence="10">L-threonylcarbamoyladenylate synthase</fullName>
    </alternativeName>
</protein>
<evidence type="ECO:0000256" key="11">
    <source>
        <dbReference type="ARBA" id="ARBA00048366"/>
    </source>
</evidence>
<dbReference type="EMBL" id="JACJRF010000001">
    <property type="protein sequence ID" value="MBD2342707.1"/>
    <property type="molecule type" value="Genomic_DNA"/>
</dbReference>
<dbReference type="InterPro" id="IPR006070">
    <property type="entry name" value="Sua5-like_dom"/>
</dbReference>
<keyword evidence="14" id="KW-1185">Reference proteome</keyword>
<keyword evidence="8" id="KW-0547">Nucleotide-binding</keyword>
<evidence type="ECO:0000256" key="7">
    <source>
        <dbReference type="ARBA" id="ARBA00022695"/>
    </source>
</evidence>
<evidence type="ECO:0000256" key="5">
    <source>
        <dbReference type="ARBA" id="ARBA00022679"/>
    </source>
</evidence>
<dbReference type="SUPFAM" id="SSF55821">
    <property type="entry name" value="YrdC/RibB"/>
    <property type="match status" value="1"/>
</dbReference>
<dbReference type="Pfam" id="PF01300">
    <property type="entry name" value="Sua5_yciO_yrdC"/>
    <property type="match status" value="1"/>
</dbReference>
<dbReference type="NCBIfam" id="TIGR00057">
    <property type="entry name" value="L-threonylcarbamoyladenylate synthase"/>
    <property type="match status" value="1"/>
</dbReference>
<reference evidence="13 14" key="1">
    <citation type="journal article" date="2020" name="ISME J.">
        <title>Comparative genomics reveals insights into cyanobacterial evolution and habitat adaptation.</title>
        <authorList>
            <person name="Chen M.Y."/>
            <person name="Teng W.K."/>
            <person name="Zhao L."/>
            <person name="Hu C.X."/>
            <person name="Zhou Y.K."/>
            <person name="Han B.P."/>
            <person name="Song L.R."/>
            <person name="Shu W.S."/>
        </authorList>
    </citation>
    <scope>NUCLEOTIDE SEQUENCE [LARGE SCALE GENOMIC DNA]</scope>
    <source>
        <strain evidence="13 14">FACHB-260</strain>
    </source>
</reference>
<keyword evidence="9" id="KW-0067">ATP-binding</keyword>
<evidence type="ECO:0000256" key="3">
    <source>
        <dbReference type="ARBA" id="ARBA00012584"/>
    </source>
</evidence>
<dbReference type="PANTHER" id="PTHR17490">
    <property type="entry name" value="SUA5"/>
    <property type="match status" value="1"/>
</dbReference>
<evidence type="ECO:0000256" key="10">
    <source>
        <dbReference type="ARBA" id="ARBA00029774"/>
    </source>
</evidence>
<comment type="subcellular location">
    <subcellularLocation>
        <location evidence="1">Cytoplasm</location>
    </subcellularLocation>
</comment>
<keyword evidence="5" id="KW-0808">Transferase</keyword>
<proteinExistence type="inferred from homology"/>
<sequence>MAKILKAHQNNYLEPVINTLQAGGVIIAPTPTNYCIVCDATNAQAVDRVFRIKQRTKLGPLPVLFPNIRAINEYVQIPDWFDRTILDSMLPGEISFIFWQRYPFPEKLTCGLHTVAVNCTTHSVLKAIVSSINKPLAASSANISGQGNIFVTLEKAIADIGDEVDLIIDAGETPAHQADHIENRVVTIVDLTFEKPFLCRPGWVPVERVLEFIPNIETDVEEYKVLLTNRAQGCIKV</sequence>
<dbReference type="Gene3D" id="3.90.870.10">
    <property type="entry name" value="DHBP synthase"/>
    <property type="match status" value="1"/>
</dbReference>
<evidence type="ECO:0000256" key="2">
    <source>
        <dbReference type="ARBA" id="ARBA00007663"/>
    </source>
</evidence>
<keyword evidence="4" id="KW-0963">Cytoplasm</keyword>